<reference evidence="1 2" key="1">
    <citation type="submission" date="2017-06" db="EMBL/GenBank/DDBJ databases">
        <title>Ant-infecting Ophiocordyceps genomes reveal a high diversity of potential behavioral manipulation genes and a possible major role for enterotoxins.</title>
        <authorList>
            <person name="De Bekker C."/>
            <person name="Evans H.C."/>
            <person name="Brachmann A."/>
            <person name="Hughes D.P."/>
        </authorList>
    </citation>
    <scope>NUCLEOTIDE SEQUENCE [LARGE SCALE GENOMIC DNA]</scope>
    <source>
        <strain evidence="1 2">1348a</strain>
    </source>
</reference>
<evidence type="ECO:0000313" key="2">
    <source>
        <dbReference type="Proteomes" id="UP000224854"/>
    </source>
</evidence>
<proteinExistence type="predicted"/>
<name>A0A2C5Z5F3_9HYPO</name>
<dbReference type="OrthoDB" id="5357075at2759"/>
<dbReference type="AlphaFoldDB" id="A0A2C5Z5F3"/>
<protein>
    <submittedName>
        <fullName evidence="1">Uncharacterized protein</fullName>
    </submittedName>
</protein>
<dbReference type="Proteomes" id="UP000224854">
    <property type="component" value="Unassembled WGS sequence"/>
</dbReference>
<evidence type="ECO:0000313" key="1">
    <source>
        <dbReference type="EMBL" id="PHH74411.1"/>
    </source>
</evidence>
<organism evidence="1 2">
    <name type="scientific">Ophiocordyceps australis</name>
    <dbReference type="NCBI Taxonomy" id="1399860"/>
    <lineage>
        <taxon>Eukaryota</taxon>
        <taxon>Fungi</taxon>
        <taxon>Dikarya</taxon>
        <taxon>Ascomycota</taxon>
        <taxon>Pezizomycotina</taxon>
        <taxon>Sordariomycetes</taxon>
        <taxon>Hypocreomycetidae</taxon>
        <taxon>Hypocreales</taxon>
        <taxon>Ophiocordycipitaceae</taxon>
        <taxon>Ophiocordyceps</taxon>
    </lineage>
</organism>
<gene>
    <name evidence="1" type="ORF">CDD82_4946</name>
</gene>
<sequence>MAHRLAIVFTPPSSRERAVSPQPVLPMGLVETMQPNAQHVSDELASLFSRTLTFNPSLCTQELSQQDSPSAPVPASSPITYSISQHYNHSAHIARAQAARAQAQHQSSSSPFLEPALNRVPSSEDFLRNHGIDAAVLTPSQLQLFRIAEAAQKLRLVELWSICPPNRGDAISVSAWNSTTLENEEQLARLRFENHQHGQIMSLDGTPVQMSNGSWSQSSASAPSSESEPYMLSGYQELMRRENERRAMENRSTSSYSHFDAARQQQQMDMATQYGAFQHLHATSEMDAMDVM</sequence>
<keyword evidence="2" id="KW-1185">Reference proteome</keyword>
<comment type="caution">
    <text evidence="1">The sequence shown here is derived from an EMBL/GenBank/DDBJ whole genome shotgun (WGS) entry which is preliminary data.</text>
</comment>
<accession>A0A2C5Z5F3</accession>
<dbReference type="EMBL" id="NJEU01000433">
    <property type="protein sequence ID" value="PHH74411.1"/>
    <property type="molecule type" value="Genomic_DNA"/>
</dbReference>